<gene>
    <name evidence="1" type="ORF">Tcan_03963</name>
</gene>
<protein>
    <submittedName>
        <fullName evidence="1">Uncharacterized protein</fullName>
    </submittedName>
</protein>
<dbReference type="AlphaFoldDB" id="A0A0B2USM4"/>
<accession>A0A0B2USM4</accession>
<reference evidence="1 2" key="1">
    <citation type="submission" date="2014-11" db="EMBL/GenBank/DDBJ databases">
        <title>Genetic blueprint of the zoonotic pathogen Toxocara canis.</title>
        <authorList>
            <person name="Zhu X.-Q."/>
            <person name="Korhonen P.K."/>
            <person name="Cai H."/>
            <person name="Young N.D."/>
            <person name="Nejsum P."/>
            <person name="von Samson-Himmelstjerna G."/>
            <person name="Boag P.R."/>
            <person name="Tan P."/>
            <person name="Li Q."/>
            <person name="Min J."/>
            <person name="Yang Y."/>
            <person name="Wang X."/>
            <person name="Fang X."/>
            <person name="Hall R.S."/>
            <person name="Hofmann A."/>
            <person name="Sternberg P.W."/>
            <person name="Jex A.R."/>
            <person name="Gasser R.B."/>
        </authorList>
    </citation>
    <scope>NUCLEOTIDE SEQUENCE [LARGE SCALE GENOMIC DNA]</scope>
    <source>
        <strain evidence="1">PN_DK_2014</strain>
    </source>
</reference>
<organism evidence="1 2">
    <name type="scientific">Toxocara canis</name>
    <name type="common">Canine roundworm</name>
    <dbReference type="NCBI Taxonomy" id="6265"/>
    <lineage>
        <taxon>Eukaryota</taxon>
        <taxon>Metazoa</taxon>
        <taxon>Ecdysozoa</taxon>
        <taxon>Nematoda</taxon>
        <taxon>Chromadorea</taxon>
        <taxon>Rhabditida</taxon>
        <taxon>Spirurina</taxon>
        <taxon>Ascaridomorpha</taxon>
        <taxon>Ascaridoidea</taxon>
        <taxon>Toxocaridae</taxon>
        <taxon>Toxocara</taxon>
    </lineage>
</organism>
<evidence type="ECO:0000313" key="2">
    <source>
        <dbReference type="Proteomes" id="UP000031036"/>
    </source>
</evidence>
<comment type="caution">
    <text evidence="1">The sequence shown here is derived from an EMBL/GenBank/DDBJ whole genome shotgun (WGS) entry which is preliminary data.</text>
</comment>
<dbReference type="EMBL" id="JPKZ01003284">
    <property type="protein sequence ID" value="KHN72224.1"/>
    <property type="molecule type" value="Genomic_DNA"/>
</dbReference>
<name>A0A0B2USM4_TOXCA</name>
<dbReference type="Proteomes" id="UP000031036">
    <property type="component" value="Unassembled WGS sequence"/>
</dbReference>
<sequence>MRKRSPHSTIAKNAVKCAGGKCNRIFSVELQQLANTTDMGRFRSTPKRKSNITVATLSIAQIGDNKECRNMRRIREHNDEETTFSGVSFYSFGYW</sequence>
<proteinExistence type="predicted"/>
<keyword evidence="2" id="KW-1185">Reference proteome</keyword>
<evidence type="ECO:0000313" key="1">
    <source>
        <dbReference type="EMBL" id="KHN72224.1"/>
    </source>
</evidence>